<reference evidence="1" key="1">
    <citation type="journal article" date="2021" name="PeerJ">
        <title>Extensive microbial diversity within the chicken gut microbiome revealed by metagenomics and culture.</title>
        <authorList>
            <person name="Gilroy R."/>
            <person name="Ravi A."/>
            <person name="Getino M."/>
            <person name="Pursley I."/>
            <person name="Horton D.L."/>
            <person name="Alikhan N.F."/>
            <person name="Baker D."/>
            <person name="Gharbi K."/>
            <person name="Hall N."/>
            <person name="Watson M."/>
            <person name="Adriaenssens E.M."/>
            <person name="Foster-Nyarko E."/>
            <person name="Jarju S."/>
            <person name="Secka A."/>
            <person name="Antonio M."/>
            <person name="Oren A."/>
            <person name="Chaudhuri R.R."/>
            <person name="La Ragione R."/>
            <person name="Hildebrand F."/>
            <person name="Pallen M.J."/>
        </authorList>
    </citation>
    <scope>NUCLEOTIDE SEQUENCE</scope>
    <source>
        <strain evidence="1">CHK121-7720</strain>
    </source>
</reference>
<dbReference type="InterPro" id="IPR016181">
    <property type="entry name" value="Acyl_CoA_acyltransferase"/>
</dbReference>
<proteinExistence type="predicted"/>
<gene>
    <name evidence="1" type="ORF">K8U91_10085</name>
</gene>
<sequence length="166" mass="18931">MRIRPTTIDDIEQVMPVYELAKRFMRQNGNLHQWTGGYPSREILEADIAADSSFVCLDDTQSIVGTFCFRYGTAPEPTYATIYGGAWLNDKPYGVIHRIASAGKVGGIFAACLDWCRGYVDNIRIDTHRDNRVMQELLIRHGFSRCGIIYLANGDERIAFQREFDR</sequence>
<accession>A0A921MT02</accession>
<reference evidence="1" key="2">
    <citation type="submission" date="2021-09" db="EMBL/GenBank/DDBJ databases">
        <authorList>
            <person name="Gilroy R."/>
        </authorList>
    </citation>
    <scope>NUCLEOTIDE SEQUENCE</scope>
    <source>
        <strain evidence="1">CHK121-7720</strain>
    </source>
</reference>
<organism evidence="1 2">
    <name type="scientific">Barnesiella viscericola</name>
    <dbReference type="NCBI Taxonomy" id="397865"/>
    <lineage>
        <taxon>Bacteria</taxon>
        <taxon>Pseudomonadati</taxon>
        <taxon>Bacteroidota</taxon>
        <taxon>Bacteroidia</taxon>
        <taxon>Bacteroidales</taxon>
        <taxon>Barnesiellaceae</taxon>
        <taxon>Barnesiella</taxon>
    </lineage>
</organism>
<protein>
    <submittedName>
        <fullName evidence="1">GNAT family N-acetyltransferase</fullName>
    </submittedName>
</protein>
<dbReference type="AlphaFoldDB" id="A0A921MT02"/>
<dbReference type="Proteomes" id="UP000757103">
    <property type="component" value="Unassembled WGS sequence"/>
</dbReference>
<dbReference type="SUPFAM" id="SSF55729">
    <property type="entry name" value="Acyl-CoA N-acyltransferases (Nat)"/>
    <property type="match status" value="1"/>
</dbReference>
<evidence type="ECO:0000313" key="1">
    <source>
        <dbReference type="EMBL" id="HJG89800.1"/>
    </source>
</evidence>
<dbReference type="RefSeq" id="WP_273306862.1">
    <property type="nucleotide sequence ID" value="NZ_DYUD01000027.1"/>
</dbReference>
<evidence type="ECO:0000313" key="2">
    <source>
        <dbReference type="Proteomes" id="UP000757103"/>
    </source>
</evidence>
<dbReference type="EMBL" id="DYUD01000027">
    <property type="protein sequence ID" value="HJG89800.1"/>
    <property type="molecule type" value="Genomic_DNA"/>
</dbReference>
<comment type="caution">
    <text evidence="1">The sequence shown here is derived from an EMBL/GenBank/DDBJ whole genome shotgun (WGS) entry which is preliminary data.</text>
</comment>
<dbReference type="Gene3D" id="3.40.630.30">
    <property type="match status" value="1"/>
</dbReference>
<name>A0A921MT02_9BACT</name>